<dbReference type="PANTHER" id="PTHR48081:SF31">
    <property type="entry name" value="STERYL ACETYL HYDROLASE MUG81-RELATED"/>
    <property type="match status" value="1"/>
</dbReference>
<dbReference type="SUPFAM" id="SSF53474">
    <property type="entry name" value="alpha/beta-Hydrolases"/>
    <property type="match status" value="1"/>
</dbReference>
<dbReference type="InterPro" id="IPR050300">
    <property type="entry name" value="GDXG_lipolytic_enzyme"/>
</dbReference>
<organism evidence="5 6">
    <name type="scientific">Exophiala sideris</name>
    <dbReference type="NCBI Taxonomy" id="1016849"/>
    <lineage>
        <taxon>Eukaryota</taxon>
        <taxon>Fungi</taxon>
        <taxon>Dikarya</taxon>
        <taxon>Ascomycota</taxon>
        <taxon>Pezizomycotina</taxon>
        <taxon>Eurotiomycetes</taxon>
        <taxon>Chaetothyriomycetidae</taxon>
        <taxon>Chaetothyriales</taxon>
        <taxon>Herpotrichiellaceae</taxon>
        <taxon>Exophiala</taxon>
    </lineage>
</organism>
<reference evidence="5 6" key="1">
    <citation type="submission" date="2023-08" db="EMBL/GenBank/DDBJ databases">
        <title>Black Yeasts Isolated from many extreme environments.</title>
        <authorList>
            <person name="Coleine C."/>
            <person name="Stajich J.E."/>
            <person name="Selbmann L."/>
        </authorList>
    </citation>
    <scope>NUCLEOTIDE SEQUENCE [LARGE SCALE GENOMIC DNA]</scope>
    <source>
        <strain evidence="5 6">CCFEE 6328</strain>
    </source>
</reference>
<keyword evidence="2" id="KW-0378">Hydrolase</keyword>
<evidence type="ECO:0000256" key="1">
    <source>
        <dbReference type="ARBA" id="ARBA00010515"/>
    </source>
</evidence>
<dbReference type="PANTHER" id="PTHR48081">
    <property type="entry name" value="AB HYDROLASE SUPERFAMILY PROTEIN C4A8.06C"/>
    <property type="match status" value="1"/>
</dbReference>
<evidence type="ECO:0000313" key="6">
    <source>
        <dbReference type="Proteomes" id="UP001345691"/>
    </source>
</evidence>
<dbReference type="InterPro" id="IPR013094">
    <property type="entry name" value="AB_hydrolase_3"/>
</dbReference>
<evidence type="ECO:0000256" key="3">
    <source>
        <dbReference type="PROSITE-ProRule" id="PRU10038"/>
    </source>
</evidence>
<evidence type="ECO:0000259" key="4">
    <source>
        <dbReference type="Pfam" id="PF07859"/>
    </source>
</evidence>
<keyword evidence="6" id="KW-1185">Reference proteome</keyword>
<sequence>MPAVAGHFHLLHNLIHKATEESLSLSALILHYDLAPSAQYPTQLRQAVNAYKHLTEELKISPSRILVAGDSAGGNLALALLSHISRPSLQVPVVEVAEPVAGAVLISPWVTFATDSPCMVENRYKDCLDVVNLREWSSSYIGNAAEDNYTTPLRADANWWASLKVNKLYVIAGGDELFADDIARFADRIKAVLNNVEFFSSPGEAHDSPVLDFLLNAPDGGAARQFYKWTLEAAR</sequence>
<dbReference type="Gene3D" id="3.40.50.1820">
    <property type="entry name" value="alpha/beta hydrolase"/>
    <property type="match status" value="1"/>
</dbReference>
<feature type="domain" description="Alpha/beta hydrolase fold-3" evidence="4">
    <location>
        <begin position="7"/>
        <end position="207"/>
    </location>
</feature>
<dbReference type="PROSITE" id="PS01174">
    <property type="entry name" value="LIPASE_GDXG_SER"/>
    <property type="match status" value="1"/>
</dbReference>
<protein>
    <recommendedName>
        <fullName evidence="4">Alpha/beta hydrolase fold-3 domain-containing protein</fullName>
    </recommendedName>
</protein>
<evidence type="ECO:0000256" key="2">
    <source>
        <dbReference type="ARBA" id="ARBA00022801"/>
    </source>
</evidence>
<dbReference type="InterPro" id="IPR029058">
    <property type="entry name" value="AB_hydrolase_fold"/>
</dbReference>
<gene>
    <name evidence="5" type="ORF">LTR69_011395</name>
</gene>
<proteinExistence type="inferred from homology"/>
<dbReference type="Pfam" id="PF07859">
    <property type="entry name" value="Abhydrolase_3"/>
    <property type="match status" value="1"/>
</dbReference>
<accession>A0ABR0IUT0</accession>
<dbReference type="Proteomes" id="UP001345691">
    <property type="component" value="Unassembled WGS sequence"/>
</dbReference>
<dbReference type="EMBL" id="JAVRRF010000060">
    <property type="protein sequence ID" value="KAK5048407.1"/>
    <property type="molecule type" value="Genomic_DNA"/>
</dbReference>
<comment type="similarity">
    <text evidence="1">Belongs to the 'GDXG' lipolytic enzyme family.</text>
</comment>
<dbReference type="InterPro" id="IPR033140">
    <property type="entry name" value="Lipase_GDXG_put_SER_AS"/>
</dbReference>
<feature type="active site" evidence="3">
    <location>
        <position position="71"/>
    </location>
</feature>
<name>A0ABR0IUT0_9EURO</name>
<evidence type="ECO:0000313" key="5">
    <source>
        <dbReference type="EMBL" id="KAK5048407.1"/>
    </source>
</evidence>
<comment type="caution">
    <text evidence="5">The sequence shown here is derived from an EMBL/GenBank/DDBJ whole genome shotgun (WGS) entry which is preliminary data.</text>
</comment>